<feature type="compositionally biased region" description="Low complexity" evidence="1">
    <location>
        <begin position="259"/>
        <end position="270"/>
    </location>
</feature>
<dbReference type="Proteomes" id="UP000298138">
    <property type="component" value="Unassembled WGS sequence"/>
</dbReference>
<feature type="compositionally biased region" description="Basic and acidic residues" evidence="1">
    <location>
        <begin position="533"/>
        <end position="543"/>
    </location>
</feature>
<dbReference type="InParanoid" id="A0A4S2MIB9"/>
<dbReference type="AlphaFoldDB" id="A0A4S2MIB9"/>
<feature type="region of interest" description="Disordered" evidence="1">
    <location>
        <begin position="253"/>
        <end position="289"/>
    </location>
</feature>
<feature type="compositionally biased region" description="Polar residues" evidence="1">
    <location>
        <begin position="723"/>
        <end position="737"/>
    </location>
</feature>
<feature type="compositionally biased region" description="Low complexity" evidence="1">
    <location>
        <begin position="579"/>
        <end position="591"/>
    </location>
</feature>
<feature type="compositionally biased region" description="Acidic residues" evidence="1">
    <location>
        <begin position="440"/>
        <end position="454"/>
    </location>
</feature>
<keyword evidence="3" id="KW-1185">Reference proteome</keyword>
<evidence type="ECO:0000313" key="3">
    <source>
        <dbReference type="Proteomes" id="UP000298138"/>
    </source>
</evidence>
<reference evidence="2 3" key="1">
    <citation type="submission" date="2019-04" db="EMBL/GenBank/DDBJ databases">
        <title>Comparative genomics and transcriptomics to analyze fruiting body development in filamentous ascomycetes.</title>
        <authorList>
            <consortium name="DOE Joint Genome Institute"/>
            <person name="Lutkenhaus R."/>
            <person name="Traeger S."/>
            <person name="Breuer J."/>
            <person name="Kuo A."/>
            <person name="Lipzen A."/>
            <person name="Pangilinan J."/>
            <person name="Dilworth D."/>
            <person name="Sandor L."/>
            <person name="Poggeler S."/>
            <person name="Barry K."/>
            <person name="Grigoriev I.V."/>
            <person name="Nowrousian M."/>
        </authorList>
    </citation>
    <scope>NUCLEOTIDE SEQUENCE [LARGE SCALE GENOMIC DNA]</scope>
    <source>
        <strain evidence="2 3">CBS 389.68</strain>
    </source>
</reference>
<organism evidence="2 3">
    <name type="scientific">Ascodesmis nigricans</name>
    <dbReference type="NCBI Taxonomy" id="341454"/>
    <lineage>
        <taxon>Eukaryota</taxon>
        <taxon>Fungi</taxon>
        <taxon>Dikarya</taxon>
        <taxon>Ascomycota</taxon>
        <taxon>Pezizomycotina</taxon>
        <taxon>Pezizomycetes</taxon>
        <taxon>Pezizales</taxon>
        <taxon>Ascodesmidaceae</taxon>
        <taxon>Ascodesmis</taxon>
    </lineage>
</organism>
<feature type="compositionally biased region" description="Polar residues" evidence="1">
    <location>
        <begin position="63"/>
        <end position="80"/>
    </location>
</feature>
<feature type="region of interest" description="Disordered" evidence="1">
    <location>
        <begin position="716"/>
        <end position="746"/>
    </location>
</feature>
<dbReference type="EMBL" id="ML220174">
    <property type="protein sequence ID" value="TGZ76532.1"/>
    <property type="molecule type" value="Genomic_DNA"/>
</dbReference>
<evidence type="ECO:0000256" key="1">
    <source>
        <dbReference type="SAM" id="MobiDB-lite"/>
    </source>
</evidence>
<feature type="region of interest" description="Disordered" evidence="1">
    <location>
        <begin position="798"/>
        <end position="899"/>
    </location>
</feature>
<feature type="compositionally biased region" description="Basic and acidic residues" evidence="1">
    <location>
        <begin position="513"/>
        <end position="524"/>
    </location>
</feature>
<feature type="region of interest" description="Disordered" evidence="1">
    <location>
        <begin position="325"/>
        <end position="357"/>
    </location>
</feature>
<feature type="region of interest" description="Disordered" evidence="1">
    <location>
        <begin position="370"/>
        <end position="650"/>
    </location>
</feature>
<feature type="compositionally biased region" description="Polar residues" evidence="1">
    <location>
        <begin position="272"/>
        <end position="289"/>
    </location>
</feature>
<name>A0A4S2MIB9_9PEZI</name>
<sequence>MITVSFPPPTHPTTFNVNQTHKQRVEPAIIIHHLPPPTTHHRSFSTCRSPSFERPAPHAIFTSPLSNSHLVSGNPPSSRNLRVEAGEIKLPSPMPSTSKSARKGMRKPPPLPPTADSTPCGDSRRPDDEMKNDNNSSMRKRARVGLSLAKSVDPPSSFTTETPTAPQEQQSSTTPRPPTTAPNAPNDDNDDDEKRDSDIEIIAVKEYDDPAPAPPPVQQRTRRSRFIEGSMRDRPSVHPPHDLFLNLPLSAQLNRHNPRSSNSSSSNRVSTETHNSLSRFSTSTTTPSQKRTFTFGINLNSVLKFSPIALVGEVKSAWQRQKAAHEARERRKREMEERRQRELNEKSRLAEQRQRELNEQYQRMKAAGEFKPSFPTPESYNARATAPPVATGGTPERLNTAVSAEGGSARKRRWDGVELVPPPPPPTAIPTLAAEKKQVEDEDMPDAEEEDNEEPVTPPVDTDDMETTFARQLRELDQSTSTTANNSANTSTLSFGVPGKPNQSQQQPQKALTKRELKRQERLAKKVSNLEDQLARAKRELEATMHLPPVPSLPTTTIPPNPQPAIISMPPPPLPRKASTSSKPTSKPTSTRNSLDSSPSSTKRATTFFTKSSECLPPISRLDRQRKTRSTTAAQIPPIPAEIKQQRRVTMQGIGPDAVELEAPLTEEPLVGTEELVRMLRERTDLDHDPRHEDEAEKWDEEWRRRALERELRPFNDMLAGEENTTGGDTIICSPQQGKPPGTANSALSAVSAVSAKSAKSTTSAVSMETVKTVKTAITIPSAAAARKEKAVELEANIRTVPDFPSSPANTTISPPTTAESAAVPNIGADEQKQAAEEFPPMSPKITVTPPPSTSEASTSTTSSTTSNPPTTSTFPPFPANATFDDVGTGSSKDTDPSTIHDEAFSMVALSPVLHREAAWKMPVVTRGAESQGVRKFRVRQGRGKVVEAGEEGEGKEERGEVGGV</sequence>
<evidence type="ECO:0000313" key="2">
    <source>
        <dbReference type="EMBL" id="TGZ76532.1"/>
    </source>
</evidence>
<accession>A0A4S2MIB9</accession>
<feature type="region of interest" description="Disordered" evidence="1">
    <location>
        <begin position="58"/>
        <end position="223"/>
    </location>
</feature>
<dbReference type="STRING" id="341454.A0A4S2MIB9"/>
<dbReference type="OrthoDB" id="5226996at2759"/>
<gene>
    <name evidence="2" type="ORF">EX30DRAFT_244609</name>
</gene>
<feature type="compositionally biased region" description="Polar residues" evidence="1">
    <location>
        <begin position="501"/>
        <end position="510"/>
    </location>
</feature>
<feature type="compositionally biased region" description="Pro residues" evidence="1">
    <location>
        <begin position="548"/>
        <end position="575"/>
    </location>
</feature>
<feature type="compositionally biased region" description="Polar residues" evidence="1">
    <location>
        <begin position="592"/>
        <end position="613"/>
    </location>
</feature>
<proteinExistence type="predicted"/>
<protein>
    <submittedName>
        <fullName evidence="2">Uncharacterized protein</fullName>
    </submittedName>
</protein>
<feature type="compositionally biased region" description="Polar residues" evidence="1">
    <location>
        <begin position="807"/>
        <end position="820"/>
    </location>
</feature>
<feature type="compositionally biased region" description="Basic and acidic residues" evidence="1">
    <location>
        <begin position="192"/>
        <end position="208"/>
    </location>
</feature>
<feature type="compositionally biased region" description="Low complexity" evidence="1">
    <location>
        <begin position="159"/>
        <end position="174"/>
    </location>
</feature>
<feature type="compositionally biased region" description="Basic and acidic residues" evidence="1">
    <location>
        <begin position="122"/>
        <end position="132"/>
    </location>
</feature>
<feature type="compositionally biased region" description="Low complexity" evidence="1">
    <location>
        <begin position="854"/>
        <end position="884"/>
    </location>
</feature>
<feature type="compositionally biased region" description="Low complexity" evidence="1">
    <location>
        <begin position="479"/>
        <end position="494"/>
    </location>
</feature>